<evidence type="ECO:0000313" key="3">
    <source>
        <dbReference type="Proteomes" id="UP000518266"/>
    </source>
</evidence>
<comment type="caution">
    <text evidence="2">The sequence shown here is derived from an EMBL/GenBank/DDBJ whole genome shotgun (WGS) entry which is preliminary data.</text>
</comment>
<feature type="compositionally biased region" description="Polar residues" evidence="1">
    <location>
        <begin position="130"/>
        <end position="158"/>
    </location>
</feature>
<name>A0A7J5Z314_DISMA</name>
<evidence type="ECO:0000256" key="1">
    <source>
        <dbReference type="SAM" id="MobiDB-lite"/>
    </source>
</evidence>
<organism evidence="2 3">
    <name type="scientific">Dissostichus mawsoni</name>
    <name type="common">Antarctic cod</name>
    <dbReference type="NCBI Taxonomy" id="36200"/>
    <lineage>
        <taxon>Eukaryota</taxon>
        <taxon>Metazoa</taxon>
        <taxon>Chordata</taxon>
        <taxon>Craniata</taxon>
        <taxon>Vertebrata</taxon>
        <taxon>Euteleostomi</taxon>
        <taxon>Actinopterygii</taxon>
        <taxon>Neopterygii</taxon>
        <taxon>Teleostei</taxon>
        <taxon>Neoteleostei</taxon>
        <taxon>Acanthomorphata</taxon>
        <taxon>Eupercaria</taxon>
        <taxon>Perciformes</taxon>
        <taxon>Notothenioidei</taxon>
        <taxon>Nototheniidae</taxon>
        <taxon>Dissostichus</taxon>
    </lineage>
</organism>
<dbReference type="AlphaFoldDB" id="A0A7J5Z314"/>
<dbReference type="Proteomes" id="UP000518266">
    <property type="component" value="Unassembled WGS sequence"/>
</dbReference>
<feature type="region of interest" description="Disordered" evidence="1">
    <location>
        <begin position="89"/>
        <end position="108"/>
    </location>
</feature>
<proteinExistence type="predicted"/>
<protein>
    <submittedName>
        <fullName evidence="2">Uncharacterized protein</fullName>
    </submittedName>
</protein>
<sequence>MRKVEMQYGQKTTRWQITLNTRWGKAGGGEEAVGGSMVVVGFSAERIPPGQEGHVTIRLIPDGDAIFVEISRGGVGHLCSTVRAENHQVADQPEHKVGEEAGGGGGGVGVEVERESCGRVHGGRRFSCRENPTWSETEQTSPKRQTMISSGSSSHIQTNNKKSCFEANVFYS</sequence>
<feature type="compositionally biased region" description="Basic and acidic residues" evidence="1">
    <location>
        <begin position="89"/>
        <end position="99"/>
    </location>
</feature>
<accession>A0A7J5Z314</accession>
<reference evidence="2 3" key="1">
    <citation type="submission" date="2020-03" db="EMBL/GenBank/DDBJ databases">
        <title>Dissostichus mawsoni Genome sequencing and assembly.</title>
        <authorList>
            <person name="Park H."/>
        </authorList>
    </citation>
    <scope>NUCLEOTIDE SEQUENCE [LARGE SCALE GENOMIC DNA]</scope>
    <source>
        <strain evidence="2">DM0001</strain>
        <tissue evidence="2">Muscle</tissue>
    </source>
</reference>
<gene>
    <name evidence="2" type="ORF">F7725_016234</name>
</gene>
<feature type="region of interest" description="Disordered" evidence="1">
    <location>
        <begin position="128"/>
        <end position="158"/>
    </location>
</feature>
<keyword evidence="3" id="KW-1185">Reference proteome</keyword>
<evidence type="ECO:0000313" key="2">
    <source>
        <dbReference type="EMBL" id="KAF3855511.1"/>
    </source>
</evidence>
<dbReference type="EMBL" id="JAAKFY010000006">
    <property type="protein sequence ID" value="KAF3855511.1"/>
    <property type="molecule type" value="Genomic_DNA"/>
</dbReference>